<comment type="similarity">
    <text evidence="1">Belongs to the outer membrane factor (OMF) (TC 1.B.17) family.</text>
</comment>
<dbReference type="Proteomes" id="UP000384354">
    <property type="component" value="Unassembled WGS sequence"/>
</dbReference>
<evidence type="ECO:0000313" key="4">
    <source>
        <dbReference type="Proteomes" id="UP000384354"/>
    </source>
</evidence>
<protein>
    <submittedName>
        <fullName evidence="3">Cobalt-zinc-cadmium resistance protein CzcC</fullName>
    </submittedName>
</protein>
<feature type="chain" id="PRO_5022930893" evidence="2">
    <location>
        <begin position="24"/>
        <end position="414"/>
    </location>
</feature>
<dbReference type="Gene3D" id="1.20.1600.10">
    <property type="entry name" value="Outer membrane efflux proteins (OEP)"/>
    <property type="match status" value="1"/>
</dbReference>
<feature type="signal peptide" evidence="2">
    <location>
        <begin position="1"/>
        <end position="23"/>
    </location>
</feature>
<organism evidence="3 4">
    <name type="scientific">Pandoraea cepalis</name>
    <dbReference type="NCBI Taxonomy" id="2508294"/>
    <lineage>
        <taxon>Bacteria</taxon>
        <taxon>Pseudomonadati</taxon>
        <taxon>Pseudomonadota</taxon>
        <taxon>Betaproteobacteria</taxon>
        <taxon>Burkholderiales</taxon>
        <taxon>Burkholderiaceae</taxon>
        <taxon>Pandoraea</taxon>
    </lineage>
</organism>
<evidence type="ECO:0000256" key="1">
    <source>
        <dbReference type="ARBA" id="ARBA00007613"/>
    </source>
</evidence>
<dbReference type="InterPro" id="IPR003423">
    <property type="entry name" value="OMP_efflux"/>
</dbReference>
<dbReference type="SUPFAM" id="SSF56954">
    <property type="entry name" value="Outer membrane efflux proteins (OEP)"/>
    <property type="match status" value="1"/>
</dbReference>
<evidence type="ECO:0000256" key="2">
    <source>
        <dbReference type="SAM" id="SignalP"/>
    </source>
</evidence>
<dbReference type="EMBL" id="CABPSL010000024">
    <property type="protein sequence ID" value="VVE45493.1"/>
    <property type="molecule type" value="Genomic_DNA"/>
</dbReference>
<dbReference type="Pfam" id="PF02321">
    <property type="entry name" value="OEP"/>
    <property type="match status" value="1"/>
</dbReference>
<gene>
    <name evidence="3" type="primary">czcC_3</name>
    <name evidence="3" type="ORF">PCE31106_04364</name>
</gene>
<proteinExistence type="inferred from homology"/>
<name>A0A5E4YBH1_9BURK</name>
<dbReference type="PANTHER" id="PTHR30203">
    <property type="entry name" value="OUTER MEMBRANE CATION EFFLUX PROTEIN"/>
    <property type="match status" value="1"/>
</dbReference>
<keyword evidence="2" id="KW-0732">Signal</keyword>
<dbReference type="PANTHER" id="PTHR30203:SF24">
    <property type="entry name" value="BLR4935 PROTEIN"/>
    <property type="match status" value="1"/>
</dbReference>
<evidence type="ECO:0000313" key="3">
    <source>
        <dbReference type="EMBL" id="VVE45493.1"/>
    </source>
</evidence>
<dbReference type="RefSeq" id="WP_094068955.1">
    <property type="nucleotide sequence ID" value="NZ_CABPSL010000024.1"/>
</dbReference>
<dbReference type="OrthoDB" id="9769048at2"/>
<sequence>MFTRWMLIPLPLCLAGVAGLVQAAPLTFSDALKVAEQQSPALTASAANLRSAQSAAIPAGALPDPKLIAGVENYPVSGDTRWALERDFMTMQKIGIMQEVPNGDKRRARVEVADARSVLAQKQQQVSLLEVRRGTALAWLDRYYLEKKLALFDQLDQENRLLADTVRAQVASGKGQPADAVMAEQEQADLADRRDGLTRDIAMAIASLRRYVGADADDPLPGDAPALAVDPERYRAHLHHHPEVELFAAKSGEARAELHEAQAEKKPDWGVELAYQRRGPQFGNMVSVQFTIGLPIFSKSRQDPMIASKAADLERADAERDAMLRDHLNELDNGLAEYTSLTRQLDRVNQTWLPLARQKVDLLTAGYRSGRTDMGTVLAARRDLIERRMKAIDLENQRAQIAAKLYFTYGGDEQ</sequence>
<accession>A0A5E4YBH1</accession>
<reference evidence="3 4" key="1">
    <citation type="submission" date="2019-08" db="EMBL/GenBank/DDBJ databases">
        <authorList>
            <person name="Peeters C."/>
        </authorList>
    </citation>
    <scope>NUCLEOTIDE SEQUENCE [LARGE SCALE GENOMIC DNA]</scope>
    <source>
        <strain evidence="3 4">LMG 31106</strain>
    </source>
</reference>
<dbReference type="AlphaFoldDB" id="A0A5E4YBH1"/>
<dbReference type="GO" id="GO:0015562">
    <property type="term" value="F:efflux transmembrane transporter activity"/>
    <property type="evidence" value="ECO:0007669"/>
    <property type="project" value="InterPro"/>
</dbReference>
<dbReference type="InterPro" id="IPR010131">
    <property type="entry name" value="MdtP/NodT-like"/>
</dbReference>